<feature type="chain" id="PRO_5043609297" description="TM2 domain-containing protein" evidence="9">
    <location>
        <begin position="24"/>
        <end position="211"/>
    </location>
</feature>
<evidence type="ECO:0000256" key="6">
    <source>
        <dbReference type="ARBA" id="ARBA00023136"/>
    </source>
</evidence>
<evidence type="ECO:0000256" key="9">
    <source>
        <dbReference type="SAM" id="SignalP"/>
    </source>
</evidence>
<evidence type="ECO:0000313" key="12">
    <source>
        <dbReference type="Proteomes" id="UP001460270"/>
    </source>
</evidence>
<comment type="caution">
    <text evidence="11">The sequence shown here is derived from an EMBL/GenBank/DDBJ whole genome shotgun (WGS) entry which is preliminary data.</text>
</comment>
<keyword evidence="4 9" id="KW-0732">Signal</keyword>
<reference evidence="12" key="1">
    <citation type="submission" date="2024-04" db="EMBL/GenBank/DDBJ databases">
        <title>Salinicola lusitanus LLJ914,a marine bacterium isolated from the Okinawa Trough.</title>
        <authorList>
            <person name="Li J."/>
        </authorList>
    </citation>
    <scope>NUCLEOTIDE SEQUENCE [LARGE SCALE GENOMIC DNA]</scope>
</reference>
<dbReference type="GO" id="GO:0016020">
    <property type="term" value="C:membrane"/>
    <property type="evidence" value="ECO:0007669"/>
    <property type="project" value="UniProtKB-SubCell"/>
</dbReference>
<protein>
    <recommendedName>
        <fullName evidence="10">TM2 domain-containing protein</fullName>
    </recommendedName>
</protein>
<sequence>MASCWSRWLRSSLWSLFFYGVYSHLRLVLADEAENLECLPAPNVTCRLNVSGYSYKVAVALSLFLGWLGADRFYLGYPALGLLKFCTVGFCGIGTLIDFILIAMQIVGPADGSLYIVDYYGARLTRLSITNETYRKPHLSLIRSKPGLKQLLHDVSAGSHSPVSESVLFFCDDVVFLNLQLDEPVFSSSSIETVYEDESKLTEPGVCLLSV</sequence>
<evidence type="ECO:0000313" key="11">
    <source>
        <dbReference type="EMBL" id="KAK7889397.1"/>
    </source>
</evidence>
<evidence type="ECO:0000256" key="4">
    <source>
        <dbReference type="ARBA" id="ARBA00022729"/>
    </source>
</evidence>
<proteinExistence type="inferred from homology"/>
<dbReference type="Proteomes" id="UP001460270">
    <property type="component" value="Unassembled WGS sequence"/>
</dbReference>
<name>A0AAW0N5H0_9GOBI</name>
<feature type="transmembrane region" description="Helical" evidence="8">
    <location>
        <begin position="82"/>
        <end position="104"/>
    </location>
</feature>
<dbReference type="PANTHER" id="PTHR21016:SF1">
    <property type="entry name" value="TM2 DOMAIN-CONTAINING PROTEIN 1"/>
    <property type="match status" value="1"/>
</dbReference>
<keyword evidence="5 8" id="KW-1133">Transmembrane helix</keyword>
<feature type="domain" description="TM2" evidence="10">
    <location>
        <begin position="52"/>
        <end position="100"/>
    </location>
</feature>
<evidence type="ECO:0000259" key="10">
    <source>
        <dbReference type="Pfam" id="PF05154"/>
    </source>
</evidence>
<comment type="subcellular location">
    <subcellularLocation>
        <location evidence="1">Membrane</location>
        <topology evidence="1">Multi-pass membrane protein</topology>
    </subcellularLocation>
</comment>
<evidence type="ECO:0000256" key="2">
    <source>
        <dbReference type="ARBA" id="ARBA00008284"/>
    </source>
</evidence>
<keyword evidence="3 8" id="KW-0812">Transmembrane</keyword>
<evidence type="ECO:0000256" key="1">
    <source>
        <dbReference type="ARBA" id="ARBA00004141"/>
    </source>
</evidence>
<evidence type="ECO:0000256" key="7">
    <source>
        <dbReference type="ARBA" id="ARBA00023180"/>
    </source>
</evidence>
<evidence type="ECO:0000256" key="5">
    <source>
        <dbReference type="ARBA" id="ARBA00022989"/>
    </source>
</evidence>
<keyword evidence="12" id="KW-1185">Reference proteome</keyword>
<evidence type="ECO:0000256" key="8">
    <source>
        <dbReference type="SAM" id="Phobius"/>
    </source>
</evidence>
<evidence type="ECO:0000256" key="3">
    <source>
        <dbReference type="ARBA" id="ARBA00022692"/>
    </source>
</evidence>
<dbReference type="InterPro" id="IPR050932">
    <property type="entry name" value="TM2D1-3-like"/>
</dbReference>
<gene>
    <name evidence="11" type="ORF">WMY93_024957</name>
</gene>
<organism evidence="11 12">
    <name type="scientific">Mugilogobius chulae</name>
    <name type="common">yellowstripe goby</name>
    <dbReference type="NCBI Taxonomy" id="88201"/>
    <lineage>
        <taxon>Eukaryota</taxon>
        <taxon>Metazoa</taxon>
        <taxon>Chordata</taxon>
        <taxon>Craniata</taxon>
        <taxon>Vertebrata</taxon>
        <taxon>Euteleostomi</taxon>
        <taxon>Actinopterygii</taxon>
        <taxon>Neopterygii</taxon>
        <taxon>Teleostei</taxon>
        <taxon>Neoteleostei</taxon>
        <taxon>Acanthomorphata</taxon>
        <taxon>Gobiaria</taxon>
        <taxon>Gobiiformes</taxon>
        <taxon>Gobioidei</taxon>
        <taxon>Gobiidae</taxon>
        <taxon>Gobionellinae</taxon>
        <taxon>Mugilogobius</taxon>
    </lineage>
</organism>
<feature type="transmembrane region" description="Helical" evidence="8">
    <location>
        <begin position="50"/>
        <end position="70"/>
    </location>
</feature>
<comment type="similarity">
    <text evidence="2">Belongs to the TM2 family.</text>
</comment>
<keyword evidence="7" id="KW-0325">Glycoprotein</keyword>
<dbReference type="PANTHER" id="PTHR21016">
    <property type="entry name" value="BETA-AMYLOID BINDING PROTEIN-RELATED"/>
    <property type="match status" value="1"/>
</dbReference>
<dbReference type="Pfam" id="PF05154">
    <property type="entry name" value="TM2"/>
    <property type="match status" value="1"/>
</dbReference>
<accession>A0AAW0N5H0</accession>
<dbReference type="AlphaFoldDB" id="A0AAW0N5H0"/>
<dbReference type="InterPro" id="IPR007829">
    <property type="entry name" value="TM2"/>
</dbReference>
<dbReference type="EMBL" id="JBBPFD010000018">
    <property type="protein sequence ID" value="KAK7889397.1"/>
    <property type="molecule type" value="Genomic_DNA"/>
</dbReference>
<keyword evidence="6 8" id="KW-0472">Membrane</keyword>
<feature type="signal peptide" evidence="9">
    <location>
        <begin position="1"/>
        <end position="23"/>
    </location>
</feature>